<name>A0A8J6CLM0_9ROSI</name>
<gene>
    <name evidence="2" type="ORF">CXB51_029301</name>
</gene>
<sequence length="87" mass="10056">MFIHRLLFPSIFIVCCLTSLTNGATLPNDEVEALRRIGGTLGKTWNFYFDPCSRDNSWLDQPTRYYANNVTCDCFFNNNTTCHVIHM</sequence>
<keyword evidence="3" id="KW-1185">Reference proteome</keyword>
<evidence type="ECO:0000256" key="1">
    <source>
        <dbReference type="SAM" id="SignalP"/>
    </source>
</evidence>
<comment type="caution">
    <text evidence="2">The sequence shown here is derived from an EMBL/GenBank/DDBJ whole genome shotgun (WGS) entry which is preliminary data.</text>
</comment>
<keyword evidence="1" id="KW-0732">Signal</keyword>
<reference evidence="2 3" key="1">
    <citation type="journal article" date="2021" name="bioRxiv">
        <title>The Gossypium anomalum genome as a resource for cotton improvement and evolutionary analysis of hybrid incompatibility.</title>
        <authorList>
            <person name="Grover C.E."/>
            <person name="Yuan D."/>
            <person name="Arick M.A."/>
            <person name="Miller E.R."/>
            <person name="Hu G."/>
            <person name="Peterson D.G."/>
            <person name="Wendel J.F."/>
            <person name="Udall J.A."/>
        </authorList>
    </citation>
    <scope>NUCLEOTIDE SEQUENCE [LARGE SCALE GENOMIC DNA]</scope>
    <source>
        <strain evidence="2">JFW-Udall</strain>
        <tissue evidence="2">Leaf</tissue>
    </source>
</reference>
<evidence type="ECO:0000313" key="3">
    <source>
        <dbReference type="Proteomes" id="UP000701853"/>
    </source>
</evidence>
<evidence type="ECO:0000313" key="2">
    <source>
        <dbReference type="EMBL" id="KAG8479512.1"/>
    </source>
</evidence>
<accession>A0A8J6CLM0</accession>
<dbReference type="Proteomes" id="UP000701853">
    <property type="component" value="Chromosome 11"/>
</dbReference>
<evidence type="ECO:0008006" key="4">
    <source>
        <dbReference type="Google" id="ProtNLM"/>
    </source>
</evidence>
<dbReference type="AlphaFoldDB" id="A0A8J6CLM0"/>
<dbReference type="EMBL" id="JAHUZN010000011">
    <property type="protein sequence ID" value="KAG8479512.1"/>
    <property type="molecule type" value="Genomic_DNA"/>
</dbReference>
<protein>
    <recommendedName>
        <fullName evidence="4">Leucine-rich repeat-containing N-terminal plant-type domain-containing protein</fullName>
    </recommendedName>
</protein>
<organism evidence="2 3">
    <name type="scientific">Gossypium anomalum</name>
    <dbReference type="NCBI Taxonomy" id="47600"/>
    <lineage>
        <taxon>Eukaryota</taxon>
        <taxon>Viridiplantae</taxon>
        <taxon>Streptophyta</taxon>
        <taxon>Embryophyta</taxon>
        <taxon>Tracheophyta</taxon>
        <taxon>Spermatophyta</taxon>
        <taxon>Magnoliopsida</taxon>
        <taxon>eudicotyledons</taxon>
        <taxon>Gunneridae</taxon>
        <taxon>Pentapetalae</taxon>
        <taxon>rosids</taxon>
        <taxon>malvids</taxon>
        <taxon>Malvales</taxon>
        <taxon>Malvaceae</taxon>
        <taxon>Malvoideae</taxon>
        <taxon>Gossypium</taxon>
    </lineage>
</organism>
<feature type="signal peptide" evidence="1">
    <location>
        <begin position="1"/>
        <end position="23"/>
    </location>
</feature>
<dbReference type="OrthoDB" id="1897577at2759"/>
<feature type="chain" id="PRO_5035315048" description="Leucine-rich repeat-containing N-terminal plant-type domain-containing protein" evidence="1">
    <location>
        <begin position="24"/>
        <end position="87"/>
    </location>
</feature>
<proteinExistence type="predicted"/>